<keyword evidence="3 5" id="KW-0687">Ribonucleoprotein</keyword>
<dbReference type="SUPFAM" id="SSF52161">
    <property type="entry name" value="Ribosomal protein L13"/>
    <property type="match status" value="1"/>
</dbReference>
<dbReference type="InterPro" id="IPR023563">
    <property type="entry name" value="Ribosomal_uL13_CS"/>
</dbReference>
<accession>A0A0P6XS17</accession>
<dbReference type="GO" id="GO:0006412">
    <property type="term" value="P:translation"/>
    <property type="evidence" value="ECO:0007669"/>
    <property type="project" value="UniProtKB-UniRule"/>
</dbReference>
<evidence type="ECO:0000256" key="5">
    <source>
        <dbReference type="HAMAP-Rule" id="MF_01366"/>
    </source>
</evidence>
<sequence>MKTYSQKASEIQREWLVVDAENQVLGRLATQIATLIRGKHKPTYTPSMDGGDFVVVVNAEKIRVTGDKANQKIYYRHSNFPGGLKRTAYKVMMQTHPERIIYFAVKGMLPRNRLSRHIIKKLKVYAGASHPHASQSPKTYAVKG</sequence>
<evidence type="ECO:0000256" key="3">
    <source>
        <dbReference type="ARBA" id="ARBA00023274"/>
    </source>
</evidence>
<keyword evidence="2 5" id="KW-0689">Ribosomal protein</keyword>
<dbReference type="InterPro" id="IPR005823">
    <property type="entry name" value="Ribosomal_uL13_bac-type"/>
</dbReference>
<dbReference type="RefSeq" id="WP_054535874.1">
    <property type="nucleotide sequence ID" value="NZ_LGKP01000025.1"/>
</dbReference>
<dbReference type="OrthoDB" id="9801330at2"/>
<dbReference type="GO" id="GO:0017148">
    <property type="term" value="P:negative regulation of translation"/>
    <property type="evidence" value="ECO:0007669"/>
    <property type="project" value="TreeGrafter"/>
</dbReference>
<reference evidence="8 9" key="1">
    <citation type="submission" date="2015-07" db="EMBL/GenBank/DDBJ databases">
        <title>Whole genome sequence of Herpetosiphon geysericola DSM 7119.</title>
        <authorList>
            <person name="Hemp J."/>
            <person name="Ward L.M."/>
            <person name="Pace L.A."/>
            <person name="Fischer W.W."/>
        </authorList>
    </citation>
    <scope>NUCLEOTIDE SEQUENCE [LARGE SCALE GENOMIC DNA]</scope>
    <source>
        <strain evidence="8 9">DSM 7119</strain>
    </source>
</reference>
<dbReference type="PANTHER" id="PTHR11545">
    <property type="entry name" value="RIBOSOMAL PROTEIN L13"/>
    <property type="match status" value="1"/>
</dbReference>
<evidence type="ECO:0000256" key="1">
    <source>
        <dbReference type="ARBA" id="ARBA00006227"/>
    </source>
</evidence>
<evidence type="ECO:0000313" key="9">
    <source>
        <dbReference type="Proteomes" id="UP000050277"/>
    </source>
</evidence>
<dbReference type="PANTHER" id="PTHR11545:SF2">
    <property type="entry name" value="LARGE RIBOSOMAL SUBUNIT PROTEIN UL13M"/>
    <property type="match status" value="1"/>
</dbReference>
<evidence type="ECO:0000256" key="2">
    <source>
        <dbReference type="ARBA" id="ARBA00022980"/>
    </source>
</evidence>
<dbReference type="PROSITE" id="PS00783">
    <property type="entry name" value="RIBOSOMAL_L13"/>
    <property type="match status" value="1"/>
</dbReference>
<dbReference type="Gene3D" id="3.90.1180.10">
    <property type="entry name" value="Ribosomal protein L13"/>
    <property type="match status" value="1"/>
</dbReference>
<dbReference type="STRING" id="70996.SE18_18240"/>
<dbReference type="GO" id="GO:0003735">
    <property type="term" value="F:structural constituent of ribosome"/>
    <property type="evidence" value="ECO:0007669"/>
    <property type="project" value="InterPro"/>
</dbReference>
<comment type="function">
    <text evidence="5 7">This protein is one of the early assembly proteins of the 50S ribosomal subunit, although it is not seen to bind rRNA by itself. It is important during the early stages of 50S assembly.</text>
</comment>
<dbReference type="AlphaFoldDB" id="A0A0P6XS17"/>
<name>A0A0P6XS17_9CHLR</name>
<dbReference type="EMBL" id="LGKP01000025">
    <property type="protein sequence ID" value="KPL85555.1"/>
    <property type="molecule type" value="Genomic_DNA"/>
</dbReference>
<dbReference type="GO" id="GO:0022625">
    <property type="term" value="C:cytosolic large ribosomal subunit"/>
    <property type="evidence" value="ECO:0007669"/>
    <property type="project" value="TreeGrafter"/>
</dbReference>
<evidence type="ECO:0000256" key="6">
    <source>
        <dbReference type="RuleBase" id="RU003877"/>
    </source>
</evidence>
<dbReference type="NCBIfam" id="TIGR01066">
    <property type="entry name" value="rplM_bact"/>
    <property type="match status" value="1"/>
</dbReference>
<comment type="caution">
    <text evidence="8">The sequence shown here is derived from an EMBL/GenBank/DDBJ whole genome shotgun (WGS) entry which is preliminary data.</text>
</comment>
<organism evidence="8 9">
    <name type="scientific">Herpetosiphon geysericola</name>
    <dbReference type="NCBI Taxonomy" id="70996"/>
    <lineage>
        <taxon>Bacteria</taxon>
        <taxon>Bacillati</taxon>
        <taxon>Chloroflexota</taxon>
        <taxon>Chloroflexia</taxon>
        <taxon>Herpetosiphonales</taxon>
        <taxon>Herpetosiphonaceae</taxon>
        <taxon>Herpetosiphon</taxon>
    </lineage>
</organism>
<evidence type="ECO:0000256" key="4">
    <source>
        <dbReference type="ARBA" id="ARBA00035201"/>
    </source>
</evidence>
<gene>
    <name evidence="5 7" type="primary">rplM</name>
    <name evidence="8" type="ORF">SE18_18240</name>
</gene>
<dbReference type="Proteomes" id="UP000050277">
    <property type="component" value="Unassembled WGS sequence"/>
</dbReference>
<comment type="similarity">
    <text evidence="1 5 6">Belongs to the universal ribosomal protein uL13 family.</text>
</comment>
<dbReference type="Pfam" id="PF00572">
    <property type="entry name" value="Ribosomal_L13"/>
    <property type="match status" value="1"/>
</dbReference>
<dbReference type="GO" id="GO:0003729">
    <property type="term" value="F:mRNA binding"/>
    <property type="evidence" value="ECO:0007669"/>
    <property type="project" value="TreeGrafter"/>
</dbReference>
<dbReference type="InterPro" id="IPR036899">
    <property type="entry name" value="Ribosomal_uL13_sf"/>
</dbReference>
<protein>
    <recommendedName>
        <fullName evidence="4 5">Large ribosomal subunit protein uL13</fullName>
    </recommendedName>
</protein>
<keyword evidence="9" id="KW-1185">Reference proteome</keyword>
<comment type="subunit">
    <text evidence="5">Part of the 50S ribosomal subunit.</text>
</comment>
<evidence type="ECO:0000256" key="7">
    <source>
        <dbReference type="RuleBase" id="RU003878"/>
    </source>
</evidence>
<dbReference type="InterPro" id="IPR005822">
    <property type="entry name" value="Ribosomal_uL13"/>
</dbReference>
<evidence type="ECO:0000313" key="8">
    <source>
        <dbReference type="EMBL" id="KPL85555.1"/>
    </source>
</evidence>
<dbReference type="CDD" id="cd00392">
    <property type="entry name" value="Ribosomal_L13"/>
    <property type="match status" value="1"/>
</dbReference>
<dbReference type="FunFam" id="3.90.1180.10:FF:000001">
    <property type="entry name" value="50S ribosomal protein L13"/>
    <property type="match status" value="1"/>
</dbReference>
<dbReference type="PIRSF" id="PIRSF002181">
    <property type="entry name" value="Ribosomal_L13"/>
    <property type="match status" value="1"/>
</dbReference>
<proteinExistence type="inferred from homology"/>
<dbReference type="PATRIC" id="fig|70996.4.peg.525"/>
<dbReference type="HAMAP" id="MF_01366">
    <property type="entry name" value="Ribosomal_uL13"/>
    <property type="match status" value="1"/>
</dbReference>